<comment type="caution">
    <text evidence="1">The sequence shown here is derived from an EMBL/GenBank/DDBJ whole genome shotgun (WGS) entry which is preliminary data.</text>
</comment>
<dbReference type="Proteomes" id="UP000186364">
    <property type="component" value="Unassembled WGS sequence"/>
</dbReference>
<dbReference type="OrthoDB" id="7211025at2"/>
<dbReference type="EMBL" id="MKIP01000028">
    <property type="protein sequence ID" value="OLP62147.1"/>
    <property type="molecule type" value="Genomic_DNA"/>
</dbReference>
<accession>A0A1Q9B2B5</accession>
<dbReference type="RefSeq" id="WP_075625908.1">
    <property type="nucleotide sequence ID" value="NZ_FOAM01000014.1"/>
</dbReference>
<proteinExistence type="predicted"/>
<protein>
    <submittedName>
        <fullName evidence="1">Uncharacterized protein</fullName>
    </submittedName>
</protein>
<evidence type="ECO:0000313" key="2">
    <source>
        <dbReference type="Proteomes" id="UP000186364"/>
    </source>
</evidence>
<name>A0A1Q9B2B5_9HYPH</name>
<evidence type="ECO:0000313" key="1">
    <source>
        <dbReference type="EMBL" id="OLP62147.1"/>
    </source>
</evidence>
<dbReference type="AlphaFoldDB" id="A0A1Q9B2B5"/>
<organism evidence="1 2">
    <name type="scientific">Xaviernesmea oryzae</name>
    <dbReference type="NCBI Taxonomy" id="464029"/>
    <lineage>
        <taxon>Bacteria</taxon>
        <taxon>Pseudomonadati</taxon>
        <taxon>Pseudomonadota</taxon>
        <taxon>Alphaproteobacteria</taxon>
        <taxon>Hyphomicrobiales</taxon>
        <taxon>Rhizobiaceae</taxon>
        <taxon>Rhizobium/Agrobacterium group</taxon>
        <taxon>Xaviernesmea</taxon>
    </lineage>
</organism>
<reference evidence="1 2" key="1">
    <citation type="submission" date="2016-09" db="EMBL/GenBank/DDBJ databases">
        <title>Rhizobium sp. nov., a novel species isolated from the rice rhizosphere.</title>
        <authorList>
            <person name="Zhao J."/>
            <person name="Zhang X."/>
        </authorList>
    </citation>
    <scope>NUCLEOTIDE SEQUENCE [LARGE SCALE GENOMIC DNA]</scope>
    <source>
        <strain evidence="1 2">1.7048</strain>
    </source>
</reference>
<sequence length="63" mass="7018">MVGEARYEARQAEDGKWMVMDRLTRLPAATDGRDLVGLSAEDARDIADVLNRSTDERGRSPLL</sequence>
<keyword evidence="2" id="KW-1185">Reference proteome</keyword>
<gene>
    <name evidence="1" type="ORF">BJF93_01500</name>
</gene>